<keyword evidence="3" id="KW-0328">Glycosyltransferase</keyword>
<feature type="transmembrane region" description="Helical" evidence="9">
    <location>
        <begin position="294"/>
        <end position="317"/>
    </location>
</feature>
<reference evidence="12" key="1">
    <citation type="journal article" date="2019" name="Int. J. Syst. Evol. Microbiol.">
        <title>The Global Catalogue of Microorganisms (GCM) 10K type strain sequencing project: providing services to taxonomists for standard genome sequencing and annotation.</title>
        <authorList>
            <consortium name="The Broad Institute Genomics Platform"/>
            <consortium name="The Broad Institute Genome Sequencing Center for Infectious Disease"/>
            <person name="Wu L."/>
            <person name="Ma J."/>
        </authorList>
    </citation>
    <scope>NUCLEOTIDE SEQUENCE [LARGE SCALE GENOMIC DNA]</scope>
    <source>
        <strain evidence="12">JCM 17138</strain>
    </source>
</reference>
<evidence type="ECO:0000256" key="6">
    <source>
        <dbReference type="ARBA" id="ARBA00022989"/>
    </source>
</evidence>
<evidence type="ECO:0000256" key="5">
    <source>
        <dbReference type="ARBA" id="ARBA00022692"/>
    </source>
</evidence>
<comment type="caution">
    <text evidence="11">The sequence shown here is derived from an EMBL/GenBank/DDBJ whole genome shotgun (WGS) entry which is preliminary data.</text>
</comment>
<dbReference type="PANTHER" id="PTHR33908:SF3">
    <property type="entry name" value="UNDECAPRENYL PHOSPHATE-ALPHA-4-AMINO-4-DEOXY-L-ARABINOSE ARABINOSYL TRANSFERASE"/>
    <property type="match status" value="1"/>
</dbReference>
<proteinExistence type="predicted"/>
<evidence type="ECO:0000256" key="7">
    <source>
        <dbReference type="ARBA" id="ARBA00023136"/>
    </source>
</evidence>
<dbReference type="Pfam" id="PF13231">
    <property type="entry name" value="PMT_2"/>
    <property type="match status" value="1"/>
</dbReference>
<feature type="transmembrane region" description="Helical" evidence="9">
    <location>
        <begin position="355"/>
        <end position="375"/>
    </location>
</feature>
<evidence type="ECO:0000256" key="3">
    <source>
        <dbReference type="ARBA" id="ARBA00022676"/>
    </source>
</evidence>
<feature type="transmembrane region" description="Helical" evidence="9">
    <location>
        <begin position="185"/>
        <end position="213"/>
    </location>
</feature>
<dbReference type="InterPro" id="IPR038731">
    <property type="entry name" value="RgtA/B/C-like"/>
</dbReference>
<evidence type="ECO:0000259" key="10">
    <source>
        <dbReference type="Pfam" id="PF13231"/>
    </source>
</evidence>
<name>A0ABP7IL73_9ACTN</name>
<gene>
    <name evidence="11" type="ORF">GCM10022403_063400</name>
</gene>
<feature type="transmembrane region" description="Helical" evidence="9">
    <location>
        <begin position="323"/>
        <end position="343"/>
    </location>
</feature>
<evidence type="ECO:0000256" key="8">
    <source>
        <dbReference type="SAM" id="MobiDB-lite"/>
    </source>
</evidence>
<organism evidence="11 12">
    <name type="scientific">Streptomyces coacervatus</name>
    <dbReference type="NCBI Taxonomy" id="647381"/>
    <lineage>
        <taxon>Bacteria</taxon>
        <taxon>Bacillati</taxon>
        <taxon>Actinomycetota</taxon>
        <taxon>Actinomycetes</taxon>
        <taxon>Kitasatosporales</taxon>
        <taxon>Streptomycetaceae</taxon>
        <taxon>Streptomyces</taxon>
    </lineage>
</organism>
<keyword evidence="2" id="KW-1003">Cell membrane</keyword>
<feature type="transmembrane region" description="Helical" evidence="9">
    <location>
        <begin position="262"/>
        <end position="282"/>
    </location>
</feature>
<feature type="transmembrane region" description="Helical" evidence="9">
    <location>
        <begin position="72"/>
        <end position="92"/>
    </location>
</feature>
<keyword evidence="12" id="KW-1185">Reference proteome</keyword>
<feature type="region of interest" description="Disordered" evidence="8">
    <location>
        <begin position="1"/>
        <end position="32"/>
    </location>
</feature>
<dbReference type="EMBL" id="BAABDE010000025">
    <property type="protein sequence ID" value="GAA3821270.1"/>
    <property type="molecule type" value="Genomic_DNA"/>
</dbReference>
<feature type="domain" description="Glycosyltransferase RgtA/B/C/D-like" evidence="10">
    <location>
        <begin position="92"/>
        <end position="213"/>
    </location>
</feature>
<feature type="transmembrane region" description="Helical" evidence="9">
    <location>
        <begin position="225"/>
        <end position="242"/>
    </location>
</feature>
<evidence type="ECO:0000256" key="4">
    <source>
        <dbReference type="ARBA" id="ARBA00022679"/>
    </source>
</evidence>
<dbReference type="InterPro" id="IPR050297">
    <property type="entry name" value="LipidA_mod_glycosyltrf_83"/>
</dbReference>
<evidence type="ECO:0000313" key="11">
    <source>
        <dbReference type="EMBL" id="GAA3821270.1"/>
    </source>
</evidence>
<evidence type="ECO:0000256" key="9">
    <source>
        <dbReference type="SAM" id="Phobius"/>
    </source>
</evidence>
<dbReference type="Proteomes" id="UP001501009">
    <property type="component" value="Unassembled WGS sequence"/>
</dbReference>
<sequence>MDPLDPVRTLPADARRTSVAPTEVRRGSGPGRTLPQAVPAVAALTLGLWGIDRHNSMWRDESVSYQVAHRSLGDLWGLLGNIDAVHGLYYLLMHAVFGLWDGGLVALRLPSTLATALAAAGVAAIGARLAGRRAGTLAGLVFALLPMTQHYAQEGRSYALVTAAVTWATYFLVRAMSASRARWWTAYALTLALACWLHEFAVFALVAHGLTLCRLRVPRQVWRRWGVAALSAGLSLLPLVAVSAGQADEQLTWLTRPSPSQWLQYAAIAVTGILLRQFLVRGPAAAQRGGARELTALALPLLVVPAGLLMTLSYVRPWYVDRYVLYGMAGLALLVGAALSRAVGQRHRLPPVLQALTVCVAATAAVAVLLPWALLIRSPESRKDDVVAVTHAVQRTAHHGDGVLFMPGRRREWLLSYPQVLHRLDDLALAESPAASRTLQGTELPADEIRRRILAQHRIIALSDPAGQPLDPFPREEVKRRTLGAYFEECGRTRVHGARITVYVRRGHCTQ</sequence>
<keyword evidence="6 9" id="KW-1133">Transmembrane helix</keyword>
<evidence type="ECO:0000313" key="12">
    <source>
        <dbReference type="Proteomes" id="UP001501009"/>
    </source>
</evidence>
<dbReference type="PANTHER" id="PTHR33908">
    <property type="entry name" value="MANNOSYLTRANSFERASE YKCB-RELATED"/>
    <property type="match status" value="1"/>
</dbReference>
<keyword evidence="7 9" id="KW-0472">Membrane</keyword>
<feature type="transmembrane region" description="Helical" evidence="9">
    <location>
        <begin position="157"/>
        <end position="173"/>
    </location>
</feature>
<protein>
    <recommendedName>
        <fullName evidence="10">Glycosyltransferase RgtA/B/C/D-like domain-containing protein</fullName>
    </recommendedName>
</protein>
<accession>A0ABP7IL73</accession>
<feature type="transmembrane region" description="Helical" evidence="9">
    <location>
        <begin position="112"/>
        <end position="130"/>
    </location>
</feature>
<evidence type="ECO:0000256" key="1">
    <source>
        <dbReference type="ARBA" id="ARBA00004651"/>
    </source>
</evidence>
<keyword evidence="4" id="KW-0808">Transferase</keyword>
<keyword evidence="5 9" id="KW-0812">Transmembrane</keyword>
<comment type="subcellular location">
    <subcellularLocation>
        <location evidence="1">Cell membrane</location>
        <topology evidence="1">Multi-pass membrane protein</topology>
    </subcellularLocation>
</comment>
<dbReference type="RefSeq" id="WP_345600716.1">
    <property type="nucleotide sequence ID" value="NZ_BAABDE010000025.1"/>
</dbReference>
<evidence type="ECO:0000256" key="2">
    <source>
        <dbReference type="ARBA" id="ARBA00022475"/>
    </source>
</evidence>